<gene>
    <name evidence="4" type="primary">LOC112491337</name>
</gene>
<dbReference type="PANTHER" id="PTHR46137">
    <property type="entry name" value="OS05G0310600 PROTEIN"/>
    <property type="match status" value="1"/>
</dbReference>
<dbReference type="Gene3D" id="3.90.1720.10">
    <property type="entry name" value="endopeptidase domain like (from Nostoc punctiforme)"/>
    <property type="match status" value="2"/>
</dbReference>
<feature type="transmembrane region" description="Helical" evidence="1">
    <location>
        <begin position="487"/>
        <end position="505"/>
    </location>
</feature>
<dbReference type="InterPro" id="IPR007053">
    <property type="entry name" value="LRAT_dom"/>
</dbReference>
<keyword evidence="1" id="KW-0812">Transmembrane</keyword>
<dbReference type="AlphaFoldDB" id="A0A6P6G4J7"/>
<evidence type="ECO:0000256" key="1">
    <source>
        <dbReference type="SAM" id="Phobius"/>
    </source>
</evidence>
<dbReference type="GeneID" id="112491337"/>
<dbReference type="InParanoid" id="A0A6P6G4J7"/>
<feature type="transmembrane region" description="Helical" evidence="1">
    <location>
        <begin position="258"/>
        <end position="277"/>
    </location>
</feature>
<keyword evidence="1" id="KW-0472">Membrane</keyword>
<feature type="domain" description="LRAT" evidence="2">
    <location>
        <begin position="328"/>
        <end position="454"/>
    </location>
</feature>
<organism evidence="3 4">
    <name type="scientific">Ziziphus jujuba</name>
    <name type="common">Chinese jujube</name>
    <name type="synonym">Ziziphus sativa</name>
    <dbReference type="NCBI Taxonomy" id="326968"/>
    <lineage>
        <taxon>Eukaryota</taxon>
        <taxon>Viridiplantae</taxon>
        <taxon>Streptophyta</taxon>
        <taxon>Embryophyta</taxon>
        <taxon>Tracheophyta</taxon>
        <taxon>Spermatophyta</taxon>
        <taxon>Magnoliopsida</taxon>
        <taxon>eudicotyledons</taxon>
        <taxon>Gunneridae</taxon>
        <taxon>Pentapetalae</taxon>
        <taxon>rosids</taxon>
        <taxon>fabids</taxon>
        <taxon>Rosales</taxon>
        <taxon>Rhamnaceae</taxon>
        <taxon>Paliureae</taxon>
        <taxon>Ziziphus</taxon>
    </lineage>
</organism>
<accession>A0A6P6G4J7</accession>
<dbReference type="PANTHER" id="PTHR46137:SF3">
    <property type="entry name" value="OS05G0310600 PROTEIN"/>
    <property type="match status" value="1"/>
</dbReference>
<dbReference type="InterPro" id="IPR038765">
    <property type="entry name" value="Papain-like_cys_pep_sf"/>
</dbReference>
<sequence>MRGLESWKKTHRVLLPKEIQKEDLNLWNHIYTWCRDNTNRHGIYDGDGKVIQLNITRPAGFMTHEICSTCGNHDQLRPAQGEGLVVSTSLDDFLSGGNIYLFEYGVDLAHFGFTKLWEDTCTLASSDPPQVVEERASFLLNDGSSADHYRYIDNGKDFAIYCKTGLVLIDRIDFRRSRQTAFFLAITAVAFFDYEQKLMLAATFWGLFGRYVGIYCICRFAFDIGAHTNVIKVDQAGSLPQVEIFSGTDWDKCTLESLVDTFLLISILAFALCLLSTKWSEPLQAWSDTLRVVWSLPYITFFYWAVLQRRLLSNKIQKGQLKRGDHIYTYRRGHSYSHHGIYVGNGKVIHLIRGEASISGGGQPTQNHVESCCINCFLAGGELCLYKYGVNIAFFMAKTRGGTCTHVFAAPTEDVVQRAEHLLGLRGFGAYNLFNNNCEDFAVYCKTGLFSTIDFVSHGTNGQIASFVAIFIAFVFLKSLIIPTSNFIDVAAAVYFIYSVMRYTADWGTEVTPQNLVAAIQSRTRNSRFWMRCFFKFSVFLVIIVYSVGVGMDWVGSVLD</sequence>
<reference evidence="4" key="1">
    <citation type="submission" date="2025-08" db="UniProtKB">
        <authorList>
            <consortium name="RefSeq"/>
        </authorList>
    </citation>
    <scope>IDENTIFICATION</scope>
    <source>
        <tissue evidence="4">Seedling</tissue>
    </source>
</reference>
<evidence type="ECO:0000313" key="3">
    <source>
        <dbReference type="Proteomes" id="UP001652623"/>
    </source>
</evidence>
<feature type="transmembrane region" description="Helical" evidence="1">
    <location>
        <begin position="289"/>
        <end position="307"/>
    </location>
</feature>
<dbReference type="Pfam" id="PF04970">
    <property type="entry name" value="LRAT"/>
    <property type="match status" value="2"/>
</dbReference>
<feature type="transmembrane region" description="Helical" evidence="1">
    <location>
        <begin position="533"/>
        <end position="552"/>
    </location>
</feature>
<dbReference type="SUPFAM" id="SSF54001">
    <property type="entry name" value="Cysteine proteinases"/>
    <property type="match status" value="1"/>
</dbReference>
<keyword evidence="3" id="KW-1185">Reference proteome</keyword>
<name>A0A6P6G4J7_ZIZJJ</name>
<keyword evidence="1" id="KW-1133">Transmembrane helix</keyword>
<feature type="transmembrane region" description="Helical" evidence="1">
    <location>
        <begin position="202"/>
        <end position="222"/>
    </location>
</feature>
<dbReference type="Proteomes" id="UP001652623">
    <property type="component" value="Chromosome 4"/>
</dbReference>
<evidence type="ECO:0000259" key="2">
    <source>
        <dbReference type="PROSITE" id="PS51934"/>
    </source>
</evidence>
<dbReference type="PROSITE" id="PS51934">
    <property type="entry name" value="LRAT"/>
    <property type="match status" value="1"/>
</dbReference>
<protein>
    <submittedName>
        <fullName evidence="4">Uncharacterized protein LOC112491337</fullName>
    </submittedName>
</protein>
<evidence type="ECO:0000313" key="4">
    <source>
        <dbReference type="RefSeq" id="XP_024928640.3"/>
    </source>
</evidence>
<proteinExistence type="predicted"/>
<feature type="transmembrane region" description="Helical" evidence="1">
    <location>
        <begin position="464"/>
        <end position="481"/>
    </location>
</feature>
<dbReference type="RefSeq" id="XP_024928640.3">
    <property type="nucleotide sequence ID" value="XM_025072872.3"/>
</dbReference>
<dbReference type="KEGG" id="zju:112491337"/>